<name>A0ABS8W3K9_DATST</name>
<sequence length="110" mass="12612">MSLFDEAMDVLPTSRGPINDLFEGLGADDEENLGDKGNDEENEDILRKMRGTNEDVEEFHFLVQFQSKESEIRTLRYLDGLDRSSPIAQMVKLPRFEVEQLWSISGNSEE</sequence>
<organism evidence="2 3">
    <name type="scientific">Datura stramonium</name>
    <name type="common">Jimsonweed</name>
    <name type="synonym">Common thornapple</name>
    <dbReference type="NCBI Taxonomy" id="4076"/>
    <lineage>
        <taxon>Eukaryota</taxon>
        <taxon>Viridiplantae</taxon>
        <taxon>Streptophyta</taxon>
        <taxon>Embryophyta</taxon>
        <taxon>Tracheophyta</taxon>
        <taxon>Spermatophyta</taxon>
        <taxon>Magnoliopsida</taxon>
        <taxon>eudicotyledons</taxon>
        <taxon>Gunneridae</taxon>
        <taxon>Pentapetalae</taxon>
        <taxon>asterids</taxon>
        <taxon>lamiids</taxon>
        <taxon>Solanales</taxon>
        <taxon>Solanaceae</taxon>
        <taxon>Solanoideae</taxon>
        <taxon>Datureae</taxon>
        <taxon>Datura</taxon>
    </lineage>
</organism>
<evidence type="ECO:0000256" key="1">
    <source>
        <dbReference type="SAM" id="MobiDB-lite"/>
    </source>
</evidence>
<reference evidence="2 3" key="1">
    <citation type="journal article" date="2021" name="BMC Genomics">
        <title>Datura genome reveals duplications of psychoactive alkaloid biosynthetic genes and high mutation rate following tissue culture.</title>
        <authorList>
            <person name="Rajewski A."/>
            <person name="Carter-House D."/>
            <person name="Stajich J."/>
            <person name="Litt A."/>
        </authorList>
    </citation>
    <scope>NUCLEOTIDE SEQUENCE [LARGE SCALE GENOMIC DNA]</scope>
    <source>
        <strain evidence="2">AR-01</strain>
    </source>
</reference>
<proteinExistence type="predicted"/>
<gene>
    <name evidence="2" type="ORF">HAX54_042037</name>
</gene>
<comment type="caution">
    <text evidence="2">The sequence shown here is derived from an EMBL/GenBank/DDBJ whole genome shotgun (WGS) entry which is preliminary data.</text>
</comment>
<evidence type="ECO:0000313" key="2">
    <source>
        <dbReference type="EMBL" id="MCE2055128.1"/>
    </source>
</evidence>
<evidence type="ECO:0000313" key="3">
    <source>
        <dbReference type="Proteomes" id="UP000823775"/>
    </source>
</evidence>
<keyword evidence="3" id="KW-1185">Reference proteome</keyword>
<dbReference type="Proteomes" id="UP000823775">
    <property type="component" value="Unassembled WGS sequence"/>
</dbReference>
<protein>
    <submittedName>
        <fullName evidence="2">Uncharacterized protein</fullName>
    </submittedName>
</protein>
<feature type="region of interest" description="Disordered" evidence="1">
    <location>
        <begin position="21"/>
        <end position="41"/>
    </location>
</feature>
<accession>A0ABS8W3K9</accession>
<dbReference type="EMBL" id="JACEIK010006131">
    <property type="protein sequence ID" value="MCE2055128.1"/>
    <property type="molecule type" value="Genomic_DNA"/>
</dbReference>